<reference evidence="10" key="1">
    <citation type="journal article" date="2019" name="Int. J. Syst. Evol. Microbiol.">
        <title>The Global Catalogue of Microorganisms (GCM) 10K type strain sequencing project: providing services to taxonomists for standard genome sequencing and annotation.</title>
        <authorList>
            <consortium name="The Broad Institute Genomics Platform"/>
            <consortium name="The Broad Institute Genome Sequencing Center for Infectious Disease"/>
            <person name="Wu L."/>
            <person name="Ma J."/>
        </authorList>
    </citation>
    <scope>NUCLEOTIDE SEQUENCE [LARGE SCALE GENOMIC DNA]</scope>
    <source>
        <strain evidence="10">XZYJT-10</strain>
    </source>
</reference>
<keyword evidence="2 6" id="KW-1133">Transmembrane helix</keyword>
<dbReference type="SMART" id="SM00283">
    <property type="entry name" value="MA"/>
    <property type="match status" value="1"/>
</dbReference>
<feature type="domain" description="Methyl-accepting transducer" evidence="7">
    <location>
        <begin position="256"/>
        <end position="485"/>
    </location>
</feature>
<dbReference type="PANTHER" id="PTHR32089:SF112">
    <property type="entry name" value="LYSOZYME-LIKE PROTEIN-RELATED"/>
    <property type="match status" value="1"/>
</dbReference>
<dbReference type="EMBL" id="JBHTBJ010000001">
    <property type="protein sequence ID" value="MFC7273057.1"/>
    <property type="molecule type" value="Genomic_DNA"/>
</dbReference>
<dbReference type="RefSeq" id="WP_378964532.1">
    <property type="nucleotide sequence ID" value="NZ_JBHTBJ010000001.1"/>
</dbReference>
<evidence type="ECO:0000313" key="10">
    <source>
        <dbReference type="Proteomes" id="UP001596548"/>
    </source>
</evidence>
<keyword evidence="3 5" id="KW-0807">Transducer</keyword>
<gene>
    <name evidence="9" type="ORF">ACFQS1_03595</name>
</gene>
<dbReference type="PROSITE" id="PS50885">
    <property type="entry name" value="HAMP"/>
    <property type="match status" value="1"/>
</dbReference>
<dbReference type="InterPro" id="IPR007891">
    <property type="entry name" value="CHASE3"/>
</dbReference>
<feature type="domain" description="HAMP" evidence="8">
    <location>
        <begin position="197"/>
        <end position="251"/>
    </location>
</feature>
<dbReference type="Pfam" id="PF00672">
    <property type="entry name" value="HAMP"/>
    <property type="match status" value="1"/>
</dbReference>
<evidence type="ECO:0000256" key="3">
    <source>
        <dbReference type="ARBA" id="ARBA00023224"/>
    </source>
</evidence>
<name>A0ABW2HII5_9ACTN</name>
<dbReference type="PROSITE" id="PS50111">
    <property type="entry name" value="CHEMOTAXIS_TRANSDUC_2"/>
    <property type="match status" value="1"/>
</dbReference>
<sequence length="514" mass="53208">MLAFLAPLLVLCVVGVITYRNTSHLRQTSGLVSHTYQVLEALETITGRLKDAETGQRGFLITGQDGYLAPYEAALAAITGDIDAVAALTKDNADQQQRVAQLRPLVSAKLAELNETIDLRRDKGFEAARAVVLTDKGKAVMDQIRTVLSDMRDAEAGLLSVRDKESAQAATQSHAVIVVGVLLAAVLVVVAGGLLARSILRPLNALTRRMREIAEGEGDLTQRVDDSGRDEFGALGAVFNQLMGKLAATMGSIAGQARGLAGAIQELTAVSAHIGAAADQTASQATTVSASAEQMRGTVGTLAAGAEQMGASIREISTNATEASRIVAQAVDVAGNAKATVTQLGESSGEISNVVKLINAIAEQTNLLALNATIEAARAGEMGKGFAVVASEVKDLAQETARATDDITGRISSIQTDADAAGEAIAQMSDIVIQVNDYQTTIASAVEEQTATTAEMARSISDASATTDQIAASVGTVATAASQTRHAVGDIQGSVSSLDGMSTGLRSAIDQFRY</sequence>
<feature type="transmembrane region" description="Helical" evidence="6">
    <location>
        <begin position="175"/>
        <end position="200"/>
    </location>
</feature>
<evidence type="ECO:0000256" key="4">
    <source>
        <dbReference type="ARBA" id="ARBA00029447"/>
    </source>
</evidence>
<accession>A0ABW2HII5</accession>
<dbReference type="Gene3D" id="1.10.287.950">
    <property type="entry name" value="Methyl-accepting chemotaxis protein"/>
    <property type="match status" value="1"/>
</dbReference>
<dbReference type="SUPFAM" id="SSF58104">
    <property type="entry name" value="Methyl-accepting chemotaxis protein (MCP) signaling domain"/>
    <property type="match status" value="1"/>
</dbReference>
<proteinExistence type="inferred from homology"/>
<dbReference type="InterPro" id="IPR003660">
    <property type="entry name" value="HAMP_dom"/>
</dbReference>
<dbReference type="CDD" id="cd06225">
    <property type="entry name" value="HAMP"/>
    <property type="match status" value="1"/>
</dbReference>
<comment type="similarity">
    <text evidence="4">Belongs to the methyl-accepting chemotaxis (MCP) protein family.</text>
</comment>
<dbReference type="SMART" id="SM00304">
    <property type="entry name" value="HAMP"/>
    <property type="match status" value="1"/>
</dbReference>
<keyword evidence="1 6" id="KW-0812">Transmembrane</keyword>
<dbReference type="CDD" id="cd19410">
    <property type="entry name" value="HK9-like_sensor"/>
    <property type="match status" value="1"/>
</dbReference>
<comment type="caution">
    <text evidence="9">The sequence shown here is derived from an EMBL/GenBank/DDBJ whole genome shotgun (WGS) entry which is preliminary data.</text>
</comment>
<dbReference type="PANTHER" id="PTHR32089">
    <property type="entry name" value="METHYL-ACCEPTING CHEMOTAXIS PROTEIN MCPB"/>
    <property type="match status" value="1"/>
</dbReference>
<evidence type="ECO:0000313" key="9">
    <source>
        <dbReference type="EMBL" id="MFC7273057.1"/>
    </source>
</evidence>
<organism evidence="9 10">
    <name type="scientific">Paractinoplanes rhizophilus</name>
    <dbReference type="NCBI Taxonomy" id="1416877"/>
    <lineage>
        <taxon>Bacteria</taxon>
        <taxon>Bacillati</taxon>
        <taxon>Actinomycetota</taxon>
        <taxon>Actinomycetes</taxon>
        <taxon>Micromonosporales</taxon>
        <taxon>Micromonosporaceae</taxon>
        <taxon>Paractinoplanes</taxon>
    </lineage>
</organism>
<evidence type="ECO:0000259" key="8">
    <source>
        <dbReference type="PROSITE" id="PS50885"/>
    </source>
</evidence>
<evidence type="ECO:0000256" key="6">
    <source>
        <dbReference type="SAM" id="Phobius"/>
    </source>
</evidence>
<dbReference type="Proteomes" id="UP001596548">
    <property type="component" value="Unassembled WGS sequence"/>
</dbReference>
<dbReference type="Pfam" id="PF05227">
    <property type="entry name" value="CHASE3"/>
    <property type="match status" value="1"/>
</dbReference>
<evidence type="ECO:0000256" key="5">
    <source>
        <dbReference type="PROSITE-ProRule" id="PRU00284"/>
    </source>
</evidence>
<keyword evidence="10" id="KW-1185">Reference proteome</keyword>
<evidence type="ECO:0000256" key="2">
    <source>
        <dbReference type="ARBA" id="ARBA00022989"/>
    </source>
</evidence>
<keyword evidence="6" id="KW-0472">Membrane</keyword>
<dbReference type="Pfam" id="PF00015">
    <property type="entry name" value="MCPsignal"/>
    <property type="match status" value="1"/>
</dbReference>
<evidence type="ECO:0000256" key="1">
    <source>
        <dbReference type="ARBA" id="ARBA00022692"/>
    </source>
</evidence>
<evidence type="ECO:0000259" key="7">
    <source>
        <dbReference type="PROSITE" id="PS50111"/>
    </source>
</evidence>
<dbReference type="InterPro" id="IPR004089">
    <property type="entry name" value="MCPsignal_dom"/>
</dbReference>
<protein>
    <submittedName>
        <fullName evidence="9">Methyl-accepting chemotaxis protein</fullName>
    </submittedName>
</protein>